<protein>
    <submittedName>
        <fullName evidence="6">LysR family transcriptional regulator</fullName>
    </submittedName>
</protein>
<reference evidence="7" key="1">
    <citation type="journal article" date="2019" name="Int. J. Syst. Evol. Microbiol.">
        <title>The Global Catalogue of Microorganisms (GCM) 10K type strain sequencing project: providing services to taxonomists for standard genome sequencing and annotation.</title>
        <authorList>
            <consortium name="The Broad Institute Genomics Platform"/>
            <consortium name="The Broad Institute Genome Sequencing Center for Infectious Disease"/>
            <person name="Wu L."/>
            <person name="Ma J."/>
        </authorList>
    </citation>
    <scope>NUCLEOTIDE SEQUENCE [LARGE SCALE GENOMIC DNA]</scope>
    <source>
        <strain evidence="7">JCM 18715</strain>
    </source>
</reference>
<gene>
    <name evidence="6" type="ORF">GCM10025770_14310</name>
</gene>
<sequence>MGAYSLDQFLVFIAVVDCGGFAAAARKLGRAQSAITYAIRALEEQTGLVLFDRAHYRPRLTDAGRALLPRARLLVEDLDDFHRHAEGFAHGVEAAISVVINEFVDQAPLIGALDSLRRAYPSVRVRIALKPFGEDIEMVRSGQATLGVVAAIASLGNEFEARQLVDHSLVAVAAPGHPLAAIRGPIGLGQLRGQMQIVWTRNTTVTDSADLGVHALDAWHITDLNAKLQMLRAGVGWGSMPAHMVQEDLAAGRLCLLDMESWEGRDRMPSFSSFVIRLKRGVPGPAARHLVDALLERGGVAK</sequence>
<comment type="caution">
    <text evidence="6">The sequence shown here is derived from an EMBL/GenBank/DDBJ whole genome shotgun (WGS) entry which is preliminary data.</text>
</comment>
<dbReference type="InterPro" id="IPR000847">
    <property type="entry name" value="LysR_HTH_N"/>
</dbReference>
<dbReference type="InterPro" id="IPR036390">
    <property type="entry name" value="WH_DNA-bd_sf"/>
</dbReference>
<dbReference type="Pfam" id="PF00126">
    <property type="entry name" value="HTH_1"/>
    <property type="match status" value="1"/>
</dbReference>
<dbReference type="Pfam" id="PF03466">
    <property type="entry name" value="LysR_substrate"/>
    <property type="match status" value="1"/>
</dbReference>
<name>A0ABP9QJA8_9RHOO</name>
<evidence type="ECO:0000256" key="4">
    <source>
        <dbReference type="ARBA" id="ARBA00023163"/>
    </source>
</evidence>
<dbReference type="PROSITE" id="PS50931">
    <property type="entry name" value="HTH_LYSR"/>
    <property type="match status" value="1"/>
</dbReference>
<proteinExistence type="inferred from homology"/>
<evidence type="ECO:0000256" key="1">
    <source>
        <dbReference type="ARBA" id="ARBA00009437"/>
    </source>
</evidence>
<keyword evidence="3" id="KW-0238">DNA-binding</keyword>
<keyword evidence="2" id="KW-0805">Transcription regulation</keyword>
<dbReference type="Gene3D" id="1.10.10.10">
    <property type="entry name" value="Winged helix-like DNA-binding domain superfamily/Winged helix DNA-binding domain"/>
    <property type="match status" value="1"/>
</dbReference>
<evidence type="ECO:0000313" key="7">
    <source>
        <dbReference type="Proteomes" id="UP001500547"/>
    </source>
</evidence>
<keyword evidence="4" id="KW-0804">Transcription</keyword>
<dbReference type="SUPFAM" id="SSF53850">
    <property type="entry name" value="Periplasmic binding protein-like II"/>
    <property type="match status" value="1"/>
</dbReference>
<dbReference type="EMBL" id="BAABLD010000007">
    <property type="protein sequence ID" value="GAA5162928.1"/>
    <property type="molecule type" value="Genomic_DNA"/>
</dbReference>
<evidence type="ECO:0000256" key="2">
    <source>
        <dbReference type="ARBA" id="ARBA00023015"/>
    </source>
</evidence>
<evidence type="ECO:0000259" key="5">
    <source>
        <dbReference type="PROSITE" id="PS50931"/>
    </source>
</evidence>
<dbReference type="RefSeq" id="WP_345532196.1">
    <property type="nucleotide sequence ID" value="NZ_BAABLD010000007.1"/>
</dbReference>
<dbReference type="Proteomes" id="UP001500547">
    <property type="component" value="Unassembled WGS sequence"/>
</dbReference>
<keyword evidence="7" id="KW-1185">Reference proteome</keyword>
<accession>A0ABP9QJA8</accession>
<dbReference type="PRINTS" id="PR00039">
    <property type="entry name" value="HTHLYSR"/>
</dbReference>
<evidence type="ECO:0000256" key="3">
    <source>
        <dbReference type="ARBA" id="ARBA00023125"/>
    </source>
</evidence>
<dbReference type="Gene3D" id="3.40.190.290">
    <property type="match status" value="1"/>
</dbReference>
<dbReference type="SUPFAM" id="SSF46785">
    <property type="entry name" value="Winged helix' DNA-binding domain"/>
    <property type="match status" value="1"/>
</dbReference>
<feature type="domain" description="HTH lysR-type" evidence="5">
    <location>
        <begin position="4"/>
        <end position="61"/>
    </location>
</feature>
<dbReference type="PANTHER" id="PTHR30126:SF91">
    <property type="entry name" value="LYSR FAMILY TRANSCRIPTIONAL REGULATOR"/>
    <property type="match status" value="1"/>
</dbReference>
<comment type="similarity">
    <text evidence="1">Belongs to the LysR transcriptional regulatory family.</text>
</comment>
<evidence type="ECO:0000313" key="6">
    <source>
        <dbReference type="EMBL" id="GAA5162928.1"/>
    </source>
</evidence>
<dbReference type="InterPro" id="IPR005119">
    <property type="entry name" value="LysR_subst-bd"/>
</dbReference>
<dbReference type="InterPro" id="IPR036388">
    <property type="entry name" value="WH-like_DNA-bd_sf"/>
</dbReference>
<organism evidence="6 7">
    <name type="scientific">Viridibacterium curvum</name>
    <dbReference type="NCBI Taxonomy" id="1101404"/>
    <lineage>
        <taxon>Bacteria</taxon>
        <taxon>Pseudomonadati</taxon>
        <taxon>Pseudomonadota</taxon>
        <taxon>Betaproteobacteria</taxon>
        <taxon>Rhodocyclales</taxon>
        <taxon>Rhodocyclaceae</taxon>
        <taxon>Viridibacterium</taxon>
    </lineage>
</organism>
<dbReference type="PANTHER" id="PTHR30126">
    <property type="entry name" value="HTH-TYPE TRANSCRIPTIONAL REGULATOR"/>
    <property type="match status" value="1"/>
</dbReference>